<dbReference type="InterPro" id="IPR013785">
    <property type="entry name" value="Aldolase_TIM"/>
</dbReference>
<protein>
    <submittedName>
        <fullName evidence="2">Dihydroorotate dehydrogenase</fullName>
    </submittedName>
</protein>
<reference evidence="2" key="1">
    <citation type="submission" date="2024-05" db="EMBL/GenBank/DDBJ databases">
        <title>Alkalihalobacillus sp. strain MEB203 novel alkaliphilic bacterium from Lonar Lake, India.</title>
        <authorList>
            <person name="Joshi A."/>
            <person name="Thite S."/>
            <person name="Mengade P."/>
        </authorList>
    </citation>
    <scope>NUCLEOTIDE SEQUENCE</scope>
    <source>
        <strain evidence="2">MEB 203</strain>
    </source>
</reference>
<keyword evidence="3" id="KW-1185">Reference proteome</keyword>
<feature type="transmembrane region" description="Helical" evidence="1">
    <location>
        <begin position="572"/>
        <end position="595"/>
    </location>
</feature>
<feature type="transmembrane region" description="Helical" evidence="1">
    <location>
        <begin position="393"/>
        <end position="411"/>
    </location>
</feature>
<accession>A0ABT5VJG3</accession>
<feature type="transmembrane region" description="Helical" evidence="1">
    <location>
        <begin position="360"/>
        <end position="381"/>
    </location>
</feature>
<feature type="transmembrane region" description="Helical" evidence="1">
    <location>
        <begin position="516"/>
        <end position="537"/>
    </location>
</feature>
<dbReference type="Gene3D" id="3.20.20.70">
    <property type="entry name" value="Aldolase class I"/>
    <property type="match status" value="1"/>
</dbReference>
<name>A0ABT5VJG3_9BACI</name>
<feature type="transmembrane region" description="Helical" evidence="1">
    <location>
        <begin position="544"/>
        <end position="566"/>
    </location>
</feature>
<feature type="transmembrane region" description="Helical" evidence="1">
    <location>
        <begin position="303"/>
        <end position="330"/>
    </location>
</feature>
<dbReference type="SUPFAM" id="SSF51395">
    <property type="entry name" value="FMN-linked oxidoreductases"/>
    <property type="match status" value="1"/>
</dbReference>
<gene>
    <name evidence="2" type="ORF">N7Z68_19800</name>
</gene>
<feature type="transmembrane region" description="Helical" evidence="1">
    <location>
        <begin position="455"/>
        <end position="481"/>
    </location>
</feature>
<evidence type="ECO:0000313" key="3">
    <source>
        <dbReference type="Proteomes" id="UP001148125"/>
    </source>
</evidence>
<dbReference type="EMBL" id="JAOTPO010000018">
    <property type="protein sequence ID" value="MDE5415594.1"/>
    <property type="molecule type" value="Genomic_DNA"/>
</dbReference>
<dbReference type="RefSeq" id="WP_275120197.1">
    <property type="nucleotide sequence ID" value="NZ_JAOTPO010000018.1"/>
</dbReference>
<dbReference type="Proteomes" id="UP001148125">
    <property type="component" value="Unassembled WGS sequence"/>
</dbReference>
<comment type="caution">
    <text evidence="2">The sequence shown here is derived from an EMBL/GenBank/DDBJ whole genome shotgun (WGS) entry which is preliminary data.</text>
</comment>
<evidence type="ECO:0000256" key="1">
    <source>
        <dbReference type="SAM" id="Phobius"/>
    </source>
</evidence>
<feature type="transmembrane region" description="Helical" evidence="1">
    <location>
        <begin position="417"/>
        <end position="434"/>
    </location>
</feature>
<proteinExistence type="predicted"/>
<organism evidence="2 3">
    <name type="scientific">Alkalihalobacterium chitinilyticum</name>
    <dbReference type="NCBI Taxonomy" id="2980103"/>
    <lineage>
        <taxon>Bacteria</taxon>
        <taxon>Bacillati</taxon>
        <taxon>Bacillota</taxon>
        <taxon>Bacilli</taxon>
        <taxon>Bacillales</taxon>
        <taxon>Bacillaceae</taxon>
        <taxon>Alkalihalobacterium</taxon>
    </lineage>
</organism>
<keyword evidence="1" id="KW-1133">Transmembrane helix</keyword>
<keyword evidence="1" id="KW-0472">Membrane</keyword>
<evidence type="ECO:0000313" key="2">
    <source>
        <dbReference type="EMBL" id="MDE5415594.1"/>
    </source>
</evidence>
<keyword evidence="1" id="KW-0812">Transmembrane</keyword>
<sequence length="602" mass="67870">MPDWSYHVLFKPLLSRLSSFHSREFIHRGMNRISSVPGGHHLINFLGREESSPLLMKEVNGNLLNNSIGLAGKVDPLLSGTKAFQNLGFGFIEIGPVTKEPYPKGEVPIIHEKENYIEFPQLYESIGLEKTLLKLKNLQRKQPVFIRIAGSEDDQSAIMNALEDKADAFILEFNSSVPITSYTTKKPVYLAMKSDQLNEEMFHLINEQFNGIVLDEQPNKDDRFNLTEHLKAIQFLKKHHFNKTIITVGGVSEPGDALTLLHENVDLIMLSGGYILSGPGLPKRIKEAQLSEMGNIETSHQGWLWYFLFGLSIMVGGLITLFISMSAIILPYDEYFLQMDRETIYVFNERLLYFMAHDRMTLAGTMISGGIVYMGLAKYGIRFGLKWAKQATDAAAIIGFLGIFLFIGYGYFDWLHLVFWLVLLPFYISGFVKTKGMKGTAKSTNRTNYRIWKQSLFGQLALVILGFSFVLGGFIIAYIGITNVFVATDLTYICMPPELLNQFNERLIPVIAHDRAGFGGALLSVGLLILMVALWGFQQGNKWVWWMLFIGGIPAFAAGIGVHFAIGYTDFIHLVPAYFALGLYVIGLLFSYSFFHLKNEYS</sequence>